<dbReference type="SUPFAM" id="SSF52047">
    <property type="entry name" value="RNI-like"/>
    <property type="match status" value="1"/>
</dbReference>
<comment type="caution">
    <text evidence="2">The sequence shown here is derived from an EMBL/GenBank/DDBJ whole genome shotgun (WGS) entry which is preliminary data.</text>
</comment>
<dbReference type="Proteomes" id="UP001219525">
    <property type="component" value="Unassembled WGS sequence"/>
</dbReference>
<dbReference type="EMBL" id="JARJCW010000061">
    <property type="protein sequence ID" value="KAJ7200813.1"/>
    <property type="molecule type" value="Genomic_DNA"/>
</dbReference>
<dbReference type="Gene3D" id="3.80.10.10">
    <property type="entry name" value="Ribonuclease Inhibitor"/>
    <property type="match status" value="1"/>
</dbReference>
<proteinExistence type="predicted"/>
<feature type="domain" description="F-box" evidence="1">
    <location>
        <begin position="10"/>
        <end position="50"/>
    </location>
</feature>
<dbReference type="InterPro" id="IPR036047">
    <property type="entry name" value="F-box-like_dom_sf"/>
</dbReference>
<dbReference type="InterPro" id="IPR032675">
    <property type="entry name" value="LRR_dom_sf"/>
</dbReference>
<evidence type="ECO:0000313" key="2">
    <source>
        <dbReference type="EMBL" id="KAJ7200813.1"/>
    </source>
</evidence>
<reference evidence="2" key="1">
    <citation type="submission" date="2023-03" db="EMBL/GenBank/DDBJ databases">
        <title>Massive genome expansion in bonnet fungi (Mycena s.s.) driven by repeated elements and novel gene families across ecological guilds.</title>
        <authorList>
            <consortium name="Lawrence Berkeley National Laboratory"/>
            <person name="Harder C.B."/>
            <person name="Miyauchi S."/>
            <person name="Viragh M."/>
            <person name="Kuo A."/>
            <person name="Thoen E."/>
            <person name="Andreopoulos B."/>
            <person name="Lu D."/>
            <person name="Skrede I."/>
            <person name="Drula E."/>
            <person name="Henrissat B."/>
            <person name="Morin E."/>
            <person name="Kohler A."/>
            <person name="Barry K."/>
            <person name="LaButti K."/>
            <person name="Morin E."/>
            <person name="Salamov A."/>
            <person name="Lipzen A."/>
            <person name="Mereny Z."/>
            <person name="Hegedus B."/>
            <person name="Baldrian P."/>
            <person name="Stursova M."/>
            <person name="Weitz H."/>
            <person name="Taylor A."/>
            <person name="Grigoriev I.V."/>
            <person name="Nagy L.G."/>
            <person name="Martin F."/>
            <person name="Kauserud H."/>
        </authorList>
    </citation>
    <scope>NUCLEOTIDE SEQUENCE</scope>
    <source>
        <strain evidence="2">9144</strain>
    </source>
</reference>
<dbReference type="SMART" id="SM00256">
    <property type="entry name" value="FBOX"/>
    <property type="match status" value="1"/>
</dbReference>
<feature type="non-terminal residue" evidence="2">
    <location>
        <position position="1"/>
    </location>
</feature>
<evidence type="ECO:0000313" key="3">
    <source>
        <dbReference type="Proteomes" id="UP001219525"/>
    </source>
</evidence>
<organism evidence="2 3">
    <name type="scientific">Mycena pura</name>
    <dbReference type="NCBI Taxonomy" id="153505"/>
    <lineage>
        <taxon>Eukaryota</taxon>
        <taxon>Fungi</taxon>
        <taxon>Dikarya</taxon>
        <taxon>Basidiomycota</taxon>
        <taxon>Agaricomycotina</taxon>
        <taxon>Agaricomycetes</taxon>
        <taxon>Agaricomycetidae</taxon>
        <taxon>Agaricales</taxon>
        <taxon>Marasmiineae</taxon>
        <taxon>Mycenaceae</taxon>
        <taxon>Mycena</taxon>
    </lineage>
</organism>
<keyword evidence="3" id="KW-1185">Reference proteome</keyword>
<evidence type="ECO:0000259" key="1">
    <source>
        <dbReference type="SMART" id="SM00256"/>
    </source>
</evidence>
<name>A0AAD6V228_9AGAR</name>
<dbReference type="InterPro" id="IPR001810">
    <property type="entry name" value="F-box_dom"/>
</dbReference>
<gene>
    <name evidence="2" type="ORF">GGX14DRAFT_466169</name>
</gene>
<dbReference type="AlphaFoldDB" id="A0AAD6V228"/>
<accession>A0AAD6V228</accession>
<protein>
    <recommendedName>
        <fullName evidence="1">F-box domain-containing protein</fullName>
    </recommendedName>
</protein>
<dbReference type="Pfam" id="PF00646">
    <property type="entry name" value="F-box"/>
    <property type="match status" value="1"/>
</dbReference>
<dbReference type="SUPFAM" id="SSF81383">
    <property type="entry name" value="F-box domain"/>
    <property type="match status" value="1"/>
</dbReference>
<sequence length="497" mass="55626">TNQMSYENSVPPEIWLEVFKHAPNKALLSLSLTSQSFRHLSRPLLFSHFHFHPYAIGPGDGILLPSSLKVENAKERLDFWCSEQIAPLVRSCNISPWTRSLHSKQTFSGTETPHILLARFFDHLQCFTGLQQLSAYQIHFTGSAIAKLSTMARDSLRHLRVQLCEVDDGEGLQSATSASALSVFTFYDKVRRADRDELKAWIHLLHPSHLRELHLTCNLRFLAFNPPFIPTFPCVTKLSIEFDFSIMDSNIAFLSRFPNVEHLAVTGWGEPINTSGSHPPCLAALRELSSLSCPPILLPVVPGSPLTSLTVSNCNAAAFTEQLRRMQVPRTITYLAVDFDSLEAVALGMILLFFPQLADLTISIGLVVKDDIYAEDGFNPIATKFFTALPGLAALPSGLRSISVSWLFEYGENDDPGHDKNFEFGAVRDALLQRCPALTSLWLDGDTLLLWWRRSAPDGAAEEHTAYDPTGAYHIRCFLEMEYWPLEIADPPVWSEI</sequence>